<reference evidence="4 6" key="3">
    <citation type="submission" date="2016-10" db="EMBL/GenBank/DDBJ databases">
        <authorList>
            <person name="Varghese N."/>
            <person name="Submissions S."/>
        </authorList>
    </citation>
    <scope>NUCLEOTIDE SEQUENCE [LARGE SCALE GENOMIC DNA]</scope>
    <source>
        <strain evidence="4 6">ATCC 33218</strain>
    </source>
</reference>
<dbReference type="Proteomes" id="UP000182998">
    <property type="component" value="Unassembled WGS sequence"/>
</dbReference>
<dbReference type="EMBL" id="FMVN01000003">
    <property type="protein sequence ID" value="SCY01300.1"/>
    <property type="molecule type" value="Genomic_DNA"/>
</dbReference>
<dbReference type="OrthoDB" id="5652260at2"/>
<protein>
    <submittedName>
        <fullName evidence="3">Putative membrane protein</fullName>
    </submittedName>
</protein>
<evidence type="ECO:0000313" key="6">
    <source>
        <dbReference type="Proteomes" id="UP000182998"/>
    </source>
</evidence>
<keyword evidence="2" id="KW-0472">Membrane</keyword>
<dbReference type="AlphaFoldDB" id="A0A098GK76"/>
<dbReference type="EMBL" id="LN614830">
    <property type="protein sequence ID" value="CEG62390.1"/>
    <property type="molecule type" value="Genomic_DNA"/>
</dbReference>
<dbReference type="Proteomes" id="UP000032414">
    <property type="component" value="Chromosome I"/>
</dbReference>
<feature type="transmembrane region" description="Helical" evidence="2">
    <location>
        <begin position="292"/>
        <end position="310"/>
    </location>
</feature>
<reference evidence="5" key="2">
    <citation type="submission" date="2014-09" db="EMBL/GenBank/DDBJ databases">
        <authorList>
            <person name="Gomez-Valero L."/>
        </authorList>
    </citation>
    <scope>NUCLEOTIDE SEQUENCE [LARGE SCALE GENOMIC DNA]</scope>
    <source>
        <strain evidence="5">ATCC33218</strain>
    </source>
</reference>
<feature type="transmembrane region" description="Helical" evidence="2">
    <location>
        <begin position="400"/>
        <end position="421"/>
    </location>
</feature>
<feature type="transmembrane region" description="Helical" evidence="2">
    <location>
        <begin position="473"/>
        <end position="495"/>
    </location>
</feature>
<evidence type="ECO:0000313" key="5">
    <source>
        <dbReference type="Proteomes" id="UP000032414"/>
    </source>
</evidence>
<organism evidence="3 5">
    <name type="scientific">Legionella micdadei</name>
    <name type="common">Tatlockia micdadei</name>
    <dbReference type="NCBI Taxonomy" id="451"/>
    <lineage>
        <taxon>Bacteria</taxon>
        <taxon>Pseudomonadati</taxon>
        <taxon>Pseudomonadota</taxon>
        <taxon>Gammaproteobacteria</taxon>
        <taxon>Legionellales</taxon>
        <taxon>Legionellaceae</taxon>
        <taxon>Legionella</taxon>
    </lineage>
</organism>
<feature type="coiled-coil region" evidence="1">
    <location>
        <begin position="316"/>
        <end position="343"/>
    </location>
</feature>
<sequence length="538" mass="62536">MAFEEYYEEFADDKHQFFANVRSFADAEERAQTHHYGFLASNEKLIRKEYELLFERLKKDEINREIFWFYCYYCCIMLQNFHRAYGQDGKADEFLKLRLEIKKRLQKRGDTKPNEPTKLKKDKASEDSFFDYLGKTISKNLIELLTAPTKVSKIRDLVSTGNIYRIYWFFCRTSITKSFLLARDLELLDRLGSIFGRKIDADRIVDILETPNATLKVLSVGFFAFRFILNAAMLIKHTYGSKAERSDKDYDWWMRLKSELYKRHPVMINDVVWGSVNFITNYNSLVGIPDPVTGWIVVGFLFFDFCWFIYQRHLAQNEYRTKKSQLERDLAFYLRELQNEDLDDEKRKEYAQHCQLLKKQIDQLDIGWQALSSEFWFNSAAAMLLAVGFSASMIFTAPAMVIACYAICTFAVAMYLSAGAYKKYQEKSLQLEYANIHKSEITQEELAAATQAYVQARNEFIITMAKNVLMPTLFIVTYAICWEAALVLTAAYIGYQLYSAYTKHLEENAKGETVDSNIEMEDAPAESQSLLLGTGSSL</sequence>
<keyword evidence="6" id="KW-1185">Reference proteome</keyword>
<keyword evidence="1" id="KW-0175">Coiled coil</keyword>
<dbReference type="HOGENOM" id="CLU_528731_0_0_6"/>
<evidence type="ECO:0000313" key="4">
    <source>
        <dbReference type="EMBL" id="SCY01300.1"/>
    </source>
</evidence>
<accession>A0A098GK76</accession>
<dbReference type="PATRIC" id="fig|451.8.peg.966"/>
<evidence type="ECO:0000313" key="3">
    <source>
        <dbReference type="EMBL" id="CEG62390.1"/>
    </source>
</evidence>
<evidence type="ECO:0000256" key="2">
    <source>
        <dbReference type="SAM" id="Phobius"/>
    </source>
</evidence>
<evidence type="ECO:0000256" key="1">
    <source>
        <dbReference type="SAM" id="Coils"/>
    </source>
</evidence>
<proteinExistence type="predicted"/>
<feature type="transmembrane region" description="Helical" evidence="2">
    <location>
        <begin position="375"/>
        <end position="394"/>
    </location>
</feature>
<name>A0A098GK76_LEGMI</name>
<reference evidence="3" key="1">
    <citation type="submission" date="2014-09" db="EMBL/GenBank/DDBJ databases">
        <authorList>
            <person name="GOMEZ-VALERO Laura"/>
        </authorList>
    </citation>
    <scope>NUCLEOTIDE SEQUENCE</scope>
    <source>
        <strain evidence="3">ATCC33218</strain>
    </source>
</reference>
<gene>
    <name evidence="3" type="ORF">LMI_3169</name>
    <name evidence="4" type="ORF">SAMN02982997_00606</name>
</gene>
<dbReference type="RefSeq" id="WP_052679602.1">
    <property type="nucleotide sequence ID" value="NZ_CP020614.1"/>
</dbReference>
<dbReference type="KEGG" id="tmc:LMI_3169"/>
<keyword evidence="2" id="KW-0812">Transmembrane</keyword>
<keyword evidence="2" id="KW-1133">Transmembrane helix</keyword>